<feature type="domain" description="HD" evidence="2">
    <location>
        <begin position="271"/>
        <end position="359"/>
    </location>
</feature>
<evidence type="ECO:0000259" key="2">
    <source>
        <dbReference type="Pfam" id="PF01966"/>
    </source>
</evidence>
<protein>
    <submittedName>
        <fullName evidence="3">Metal dependent phosphohydrolase</fullName>
    </submittedName>
</protein>
<dbReference type="SUPFAM" id="SSF81891">
    <property type="entry name" value="Poly A polymerase C-terminal region-like"/>
    <property type="match status" value="1"/>
</dbReference>
<organism evidence="3">
    <name type="scientific">uncultured Desulfovibrio sp</name>
    <dbReference type="NCBI Taxonomy" id="167968"/>
    <lineage>
        <taxon>Bacteria</taxon>
        <taxon>Pseudomonadati</taxon>
        <taxon>Thermodesulfobacteriota</taxon>
        <taxon>Desulfovibrionia</taxon>
        <taxon>Desulfovibrionales</taxon>
        <taxon>Desulfovibrionaceae</taxon>
        <taxon>Desulfovibrio</taxon>
        <taxon>environmental samples</taxon>
    </lineage>
</organism>
<dbReference type="GO" id="GO:0016787">
    <property type="term" value="F:hydrolase activity"/>
    <property type="evidence" value="ECO:0007669"/>
    <property type="project" value="UniProtKB-KW"/>
</dbReference>
<reference evidence="3" key="1">
    <citation type="submission" date="2016-08" db="EMBL/GenBank/DDBJ databases">
        <authorList>
            <person name="Seilhamer J.J."/>
        </authorList>
    </citation>
    <scope>NUCLEOTIDE SEQUENCE</scope>
    <source>
        <strain evidence="3">86-1</strain>
    </source>
</reference>
<dbReference type="InterPro" id="IPR050124">
    <property type="entry name" value="tRNA_CCA-adding_enzyme"/>
</dbReference>
<evidence type="ECO:0000256" key="1">
    <source>
        <dbReference type="ARBA" id="ARBA00022741"/>
    </source>
</evidence>
<dbReference type="EMBL" id="FMJC01000002">
    <property type="protein sequence ID" value="SCM73601.1"/>
    <property type="molecule type" value="Genomic_DNA"/>
</dbReference>
<name>A0A212L7S4_9BACT</name>
<dbReference type="GO" id="GO:0000166">
    <property type="term" value="F:nucleotide binding"/>
    <property type="evidence" value="ECO:0007669"/>
    <property type="project" value="UniProtKB-KW"/>
</dbReference>
<dbReference type="InterPro" id="IPR006674">
    <property type="entry name" value="HD_domain"/>
</dbReference>
<dbReference type="Pfam" id="PF01966">
    <property type="entry name" value="HD"/>
    <property type="match status" value="1"/>
</dbReference>
<dbReference type="Gene3D" id="1.10.3090.10">
    <property type="entry name" value="cca-adding enzyme, domain 2"/>
    <property type="match status" value="1"/>
</dbReference>
<evidence type="ECO:0000313" key="3">
    <source>
        <dbReference type="EMBL" id="SCM73601.1"/>
    </source>
</evidence>
<keyword evidence="1" id="KW-0547">Nucleotide-binding</keyword>
<dbReference type="AlphaFoldDB" id="A0A212L7S4"/>
<dbReference type="RefSeq" id="WP_179980765.1">
    <property type="nucleotide sequence ID" value="NZ_LT608333.1"/>
</dbReference>
<gene>
    <name evidence="3" type="ORF">KL86DES1_21407</name>
</gene>
<keyword evidence="3" id="KW-0378">Hydrolase</keyword>
<proteinExistence type="predicted"/>
<accession>A0A212L7S4</accession>
<dbReference type="PANTHER" id="PTHR47545">
    <property type="entry name" value="MULTIFUNCTIONAL CCA PROTEIN"/>
    <property type="match status" value="1"/>
</dbReference>
<dbReference type="PANTHER" id="PTHR47545:SF1">
    <property type="entry name" value="MULTIFUNCTIONAL CCA PROTEIN"/>
    <property type="match status" value="1"/>
</dbReference>
<sequence length="443" mass="50621">MQQALKDAITICKTFLRNGYDAHVINAPLQEHLLQKVNHLAVDIACEPDMDTLFKLFPKATPTSENRALAVMEENGVTFRFYPLEVAAAGHPELSLVRITPTMIALLSPEERLKLRLTGFNAPEPSGDVYDGFEDIKSGAICLAGLPDETLRHNYLLAVRALRFAANFDLPIEPNTWLAIIRASSRVLDYVPATDIMDEWRKVAAENMYRFVRLLFDAHILQGLIPEVASLSCLTQMRNKEGDTENVFEHTLECMKRYPEEDFHYDWLGTMAMLFHDVGKLYTGEYYDGLWTYYQHHRVGAKVTRKILRRLHFTQEDIDLLCNLVRNHMRFHFMMTDRGIRRFKALDDYPRLIAMARADLKARDGIPTSFNHNMKYLDRAETPEQMLEPLLNGNEIMSETKLSPGPQVGVIRDALLKAQIAGEVTDLDSAVLFVRDYARKSVG</sequence>